<dbReference type="RefSeq" id="WP_420040587.1">
    <property type="nucleotide sequence ID" value="NZ_CP128986.1"/>
</dbReference>
<dbReference type="EMBL" id="CP128986">
    <property type="protein sequence ID" value="WOC11261.1"/>
    <property type="molecule type" value="Genomic_DNA"/>
</dbReference>
<dbReference type="AlphaFoldDB" id="A0AA97GT53"/>
<reference evidence="3" key="1">
    <citation type="submission" date="2023-06" db="EMBL/GenBank/DDBJ databases">
        <title>Gordonia sp. nov. and Pseudochrobactrum sp. nov., two species isolated from the burying beetle Nicrophorus vespilloides.</title>
        <authorList>
            <person name="Poehlein A."/>
            <person name="Guzman J."/>
            <person name="Daniel R."/>
            <person name="Vilcinskas A."/>
        </authorList>
    </citation>
    <scope>NUCLEOTIDE SEQUENCE</scope>
    <source>
        <strain evidence="3">MP11Mi</strain>
    </source>
</reference>
<protein>
    <submittedName>
        <fullName evidence="3">Uncharacterized protein</fullName>
    </submittedName>
</protein>
<organism evidence="3">
    <name type="scientific">Gordonia sp. MP11Mi</name>
    <dbReference type="NCBI Taxonomy" id="3022769"/>
    <lineage>
        <taxon>Bacteria</taxon>
        <taxon>Bacillati</taxon>
        <taxon>Actinomycetota</taxon>
        <taxon>Actinomycetes</taxon>
        <taxon>Mycobacteriales</taxon>
        <taxon>Gordoniaceae</taxon>
        <taxon>Gordonia</taxon>
    </lineage>
</organism>
<keyword evidence="1" id="KW-0175">Coiled coil</keyword>
<name>A0AA97GT53_9ACTN</name>
<evidence type="ECO:0000256" key="1">
    <source>
        <dbReference type="SAM" id="Coils"/>
    </source>
</evidence>
<proteinExistence type="predicted"/>
<evidence type="ECO:0000313" key="3">
    <source>
        <dbReference type="EMBL" id="WOC11261.1"/>
    </source>
</evidence>
<feature type="coiled-coil region" evidence="1">
    <location>
        <begin position="289"/>
        <end position="323"/>
    </location>
</feature>
<accession>A0AA97GT53</accession>
<gene>
    <name evidence="3" type="ORF">MP11Mi_03280</name>
</gene>
<evidence type="ECO:0000256" key="2">
    <source>
        <dbReference type="SAM" id="MobiDB-lite"/>
    </source>
</evidence>
<sequence>MVDKNTLLIGKVSGTSKNNGWSTPKYAWDGKTWTPVAKSDFAPDGSVFWRSGLAGFAQNNVIAFRVTPGTQDHAWAGADTVPCHPLIERRQLTYGELMRGWHTRPIKATLPEDTRHVFVACADGITLGPIRVVRHENGRFALDTDQRLERLGAIRDAIPSIAIDQHGQWLVGDATPDQYFFLDCRNNNDVFKTALRDVRKILGESNTAIPTAIETNTAIESALRLAGEAIGDDVRAERLNRAREIAVKWKSSAVSAEELSDEICSLPQVANEIMKRTEEARIDARAQTAAEIRAALADESTKLEKLRGETAELESKRDTMLRDLDDVDRIVHSKLDDLSSHAASTLADAVLLKPLLSGPDGQATHNPRRKSAPSAPFPKSERGDPVRTEVFHSVTRSVPSRTSLHRIHAALRAGLLPILTGSGAREALAMYSRVALGDRMTSVSVAHDFLQPVDLLGVRADTGDAARPHGDLLLRANDAVSAELPGMLVLDGFNRGATESYLAPWLADPNREIPIPEMARDALHRNTFVRDPSLHLAAIAVAGSTTAPVGRELWSRSVVIDVRSWYAVDLASVRPSFIAHPKSSDAPSSKRFLDELLNDLKKHGTTWWPLDSGVITASVSFCRALINDEANGVEGVELRRAVTESIAVPCLAGQLTDDDLTTATSIFAKWAMPKDDDYAKRLQNRARRLRATLS</sequence>
<feature type="region of interest" description="Disordered" evidence="2">
    <location>
        <begin position="357"/>
        <end position="387"/>
    </location>
</feature>